<name>A0ABP0Q816_9DINO</name>
<dbReference type="InterPro" id="IPR046357">
    <property type="entry name" value="PPIase_dom_sf"/>
</dbReference>
<proteinExistence type="predicted"/>
<evidence type="ECO:0000256" key="5">
    <source>
        <dbReference type="PROSITE-ProRule" id="PRU00277"/>
    </source>
</evidence>
<keyword evidence="8" id="KW-1185">Reference proteome</keyword>
<dbReference type="Gene3D" id="3.10.50.40">
    <property type="match status" value="1"/>
</dbReference>
<protein>
    <recommendedName>
        <fullName evidence="2 5">peptidylprolyl isomerase</fullName>
        <ecNumber evidence="2 5">5.2.1.8</ecNumber>
    </recommendedName>
</protein>
<dbReference type="Proteomes" id="UP001642464">
    <property type="component" value="Unassembled WGS sequence"/>
</dbReference>
<keyword evidence="4 5" id="KW-0413">Isomerase</keyword>
<evidence type="ECO:0000256" key="3">
    <source>
        <dbReference type="ARBA" id="ARBA00023110"/>
    </source>
</evidence>
<evidence type="ECO:0000313" key="8">
    <source>
        <dbReference type="Proteomes" id="UP001642464"/>
    </source>
</evidence>
<comment type="caution">
    <text evidence="7">The sequence shown here is derived from an EMBL/GenBank/DDBJ whole genome shotgun (WGS) entry which is preliminary data.</text>
</comment>
<comment type="catalytic activity">
    <reaction evidence="1 5">
        <text>[protein]-peptidylproline (omega=180) = [protein]-peptidylproline (omega=0)</text>
        <dbReference type="Rhea" id="RHEA:16237"/>
        <dbReference type="Rhea" id="RHEA-COMP:10747"/>
        <dbReference type="Rhea" id="RHEA-COMP:10748"/>
        <dbReference type="ChEBI" id="CHEBI:83833"/>
        <dbReference type="ChEBI" id="CHEBI:83834"/>
        <dbReference type="EC" id="5.2.1.8"/>
    </reaction>
</comment>
<dbReference type="GO" id="GO:0016853">
    <property type="term" value="F:isomerase activity"/>
    <property type="evidence" value="ECO:0007669"/>
    <property type="project" value="UniProtKB-KW"/>
</dbReference>
<dbReference type="PROSITE" id="PS50059">
    <property type="entry name" value="FKBP_PPIASE"/>
    <property type="match status" value="1"/>
</dbReference>
<dbReference type="Pfam" id="PF00254">
    <property type="entry name" value="FKBP_C"/>
    <property type="match status" value="1"/>
</dbReference>
<dbReference type="EMBL" id="CAXAMM010039163">
    <property type="protein sequence ID" value="CAK9084390.1"/>
    <property type="molecule type" value="Genomic_DNA"/>
</dbReference>
<evidence type="ECO:0000313" key="7">
    <source>
        <dbReference type="EMBL" id="CAK9084390.1"/>
    </source>
</evidence>
<reference evidence="7 8" key="1">
    <citation type="submission" date="2024-02" db="EMBL/GenBank/DDBJ databases">
        <authorList>
            <person name="Chen Y."/>
            <person name="Shah S."/>
            <person name="Dougan E. K."/>
            <person name="Thang M."/>
            <person name="Chan C."/>
        </authorList>
    </citation>
    <scope>NUCLEOTIDE SEQUENCE [LARGE SCALE GENOMIC DNA]</scope>
</reference>
<evidence type="ECO:0000256" key="4">
    <source>
        <dbReference type="ARBA" id="ARBA00023235"/>
    </source>
</evidence>
<dbReference type="PANTHER" id="PTHR43811:SF19">
    <property type="entry name" value="39 KDA FK506-BINDING NUCLEAR PROTEIN"/>
    <property type="match status" value="1"/>
</dbReference>
<dbReference type="PANTHER" id="PTHR43811">
    <property type="entry name" value="FKBP-TYPE PEPTIDYL-PROLYL CIS-TRANS ISOMERASE FKPA"/>
    <property type="match status" value="1"/>
</dbReference>
<dbReference type="InterPro" id="IPR001179">
    <property type="entry name" value="PPIase_FKBP_dom"/>
</dbReference>
<dbReference type="SUPFAM" id="SSF54534">
    <property type="entry name" value="FKBP-like"/>
    <property type="match status" value="1"/>
</dbReference>
<evidence type="ECO:0000256" key="2">
    <source>
        <dbReference type="ARBA" id="ARBA00013194"/>
    </source>
</evidence>
<gene>
    <name evidence="7" type="ORF">SCF082_LOCUS40031</name>
</gene>
<evidence type="ECO:0000256" key="1">
    <source>
        <dbReference type="ARBA" id="ARBA00000971"/>
    </source>
</evidence>
<sequence length="233" mass="26464">MRLRRVVGVSFLGVIGTLLSRPMLFIPTAPAHRTQLTARRNMLDTKQSKRAPVDPRFAPPEDIVKYQGPNPKVRRNRRPSGIATETLQAAKKGATVPSKGSKVWIRHTGWTVQNGEMFDSSYLRGPEPEEFEMSEVLSSWRSALLEMREGEKKRVWVPASRPTELEWGIWSERGQYPWVFELELVKVEDTVPWWVFAILASPILAGELYIQLTGKLPGDALNDYLYGEAFKGL</sequence>
<organism evidence="7 8">
    <name type="scientific">Durusdinium trenchii</name>
    <dbReference type="NCBI Taxonomy" id="1381693"/>
    <lineage>
        <taxon>Eukaryota</taxon>
        <taxon>Sar</taxon>
        <taxon>Alveolata</taxon>
        <taxon>Dinophyceae</taxon>
        <taxon>Suessiales</taxon>
        <taxon>Symbiodiniaceae</taxon>
        <taxon>Durusdinium</taxon>
    </lineage>
</organism>
<dbReference type="EC" id="5.2.1.8" evidence="2 5"/>
<evidence type="ECO:0000259" key="6">
    <source>
        <dbReference type="PROSITE" id="PS50059"/>
    </source>
</evidence>
<accession>A0ABP0Q816</accession>
<feature type="domain" description="PPIase FKBP-type" evidence="6">
    <location>
        <begin position="100"/>
        <end position="188"/>
    </location>
</feature>
<keyword evidence="3 5" id="KW-0697">Rotamase</keyword>